<keyword evidence="2" id="KW-1185">Reference proteome</keyword>
<evidence type="ECO:0000313" key="1">
    <source>
        <dbReference type="EMBL" id="MPC63807.1"/>
    </source>
</evidence>
<dbReference type="Proteomes" id="UP000324222">
    <property type="component" value="Unassembled WGS sequence"/>
</dbReference>
<comment type="caution">
    <text evidence="1">The sequence shown here is derived from an EMBL/GenBank/DDBJ whole genome shotgun (WGS) entry which is preliminary data.</text>
</comment>
<evidence type="ECO:0000313" key="2">
    <source>
        <dbReference type="Proteomes" id="UP000324222"/>
    </source>
</evidence>
<organism evidence="1 2">
    <name type="scientific">Portunus trituberculatus</name>
    <name type="common">Swimming crab</name>
    <name type="synonym">Neptunus trituberculatus</name>
    <dbReference type="NCBI Taxonomy" id="210409"/>
    <lineage>
        <taxon>Eukaryota</taxon>
        <taxon>Metazoa</taxon>
        <taxon>Ecdysozoa</taxon>
        <taxon>Arthropoda</taxon>
        <taxon>Crustacea</taxon>
        <taxon>Multicrustacea</taxon>
        <taxon>Malacostraca</taxon>
        <taxon>Eumalacostraca</taxon>
        <taxon>Eucarida</taxon>
        <taxon>Decapoda</taxon>
        <taxon>Pleocyemata</taxon>
        <taxon>Brachyura</taxon>
        <taxon>Eubrachyura</taxon>
        <taxon>Portunoidea</taxon>
        <taxon>Portunidae</taxon>
        <taxon>Portuninae</taxon>
        <taxon>Portunus</taxon>
    </lineage>
</organism>
<sequence length="75" mass="8805">MEKFLPSGDAWMSSREEGHVRCIEDVAWEEYCFKVVTCLYLRGDLVHKHAINRVPDRNLACIGSRREEKSFYNVI</sequence>
<dbReference type="EMBL" id="VSRR010021303">
    <property type="protein sequence ID" value="MPC63807.1"/>
    <property type="molecule type" value="Genomic_DNA"/>
</dbReference>
<protein>
    <submittedName>
        <fullName evidence="1">Uncharacterized protein</fullName>
    </submittedName>
</protein>
<name>A0A5B7H391_PORTR</name>
<reference evidence="1 2" key="1">
    <citation type="submission" date="2019-05" db="EMBL/GenBank/DDBJ databases">
        <title>Another draft genome of Portunus trituberculatus and its Hox gene families provides insights of decapod evolution.</title>
        <authorList>
            <person name="Jeong J.-H."/>
            <person name="Song I."/>
            <person name="Kim S."/>
            <person name="Choi T."/>
            <person name="Kim D."/>
            <person name="Ryu S."/>
            <person name="Kim W."/>
        </authorList>
    </citation>
    <scope>NUCLEOTIDE SEQUENCE [LARGE SCALE GENOMIC DNA]</scope>
    <source>
        <tissue evidence="1">Muscle</tissue>
    </source>
</reference>
<gene>
    <name evidence="1" type="ORF">E2C01_057913</name>
</gene>
<accession>A0A5B7H391</accession>
<proteinExistence type="predicted"/>
<dbReference type="AlphaFoldDB" id="A0A5B7H391"/>